<evidence type="ECO:0000313" key="10">
    <source>
        <dbReference type="Proteomes" id="UP000294498"/>
    </source>
</evidence>
<gene>
    <name evidence="9" type="ORF">EDB95_4764</name>
</gene>
<keyword evidence="10" id="KW-1185">Reference proteome</keyword>
<keyword evidence="4 7" id="KW-0812">Transmembrane</keyword>
<evidence type="ECO:0000256" key="5">
    <source>
        <dbReference type="ARBA" id="ARBA00023136"/>
    </source>
</evidence>
<comment type="subcellular location">
    <subcellularLocation>
        <location evidence="1 7">Cell outer membrane</location>
        <topology evidence="1 7">Multi-pass membrane protein</topology>
    </subcellularLocation>
</comment>
<proteinExistence type="inferred from homology"/>
<name>A0A4R8DHK1_9BACT</name>
<dbReference type="InterPro" id="IPR023996">
    <property type="entry name" value="TonB-dep_OMP_SusC/RagA"/>
</dbReference>
<reference evidence="9 10" key="1">
    <citation type="submission" date="2019-03" db="EMBL/GenBank/DDBJ databases">
        <title>Genomic Encyclopedia of Type Strains, Phase IV (KMG-IV): sequencing the most valuable type-strain genomes for metagenomic binning, comparative biology and taxonomic classification.</title>
        <authorList>
            <person name="Goeker M."/>
        </authorList>
    </citation>
    <scope>NUCLEOTIDE SEQUENCE [LARGE SCALE GENOMIC DNA]</scope>
    <source>
        <strain evidence="9 10">DSM 100059</strain>
    </source>
</reference>
<dbReference type="Pfam" id="PF07715">
    <property type="entry name" value="Plug"/>
    <property type="match status" value="1"/>
</dbReference>
<dbReference type="NCBIfam" id="TIGR04057">
    <property type="entry name" value="SusC_RagA_signa"/>
    <property type="match status" value="1"/>
</dbReference>
<organism evidence="9 10">
    <name type="scientific">Dinghuibacter silviterrae</name>
    <dbReference type="NCBI Taxonomy" id="1539049"/>
    <lineage>
        <taxon>Bacteria</taxon>
        <taxon>Pseudomonadati</taxon>
        <taxon>Bacteroidota</taxon>
        <taxon>Chitinophagia</taxon>
        <taxon>Chitinophagales</taxon>
        <taxon>Chitinophagaceae</taxon>
        <taxon>Dinghuibacter</taxon>
    </lineage>
</organism>
<evidence type="ECO:0000313" key="9">
    <source>
        <dbReference type="EMBL" id="TDW96928.1"/>
    </source>
</evidence>
<dbReference type="PROSITE" id="PS00018">
    <property type="entry name" value="EF_HAND_1"/>
    <property type="match status" value="1"/>
</dbReference>
<evidence type="ECO:0000256" key="7">
    <source>
        <dbReference type="PROSITE-ProRule" id="PRU01360"/>
    </source>
</evidence>
<evidence type="ECO:0000259" key="8">
    <source>
        <dbReference type="Pfam" id="PF07715"/>
    </source>
</evidence>
<evidence type="ECO:0000256" key="1">
    <source>
        <dbReference type="ARBA" id="ARBA00004571"/>
    </source>
</evidence>
<protein>
    <submittedName>
        <fullName evidence="9">TonB-linked SusC/RagA family outer membrane protein</fullName>
    </submittedName>
</protein>
<dbReference type="Gene3D" id="2.170.130.10">
    <property type="entry name" value="TonB-dependent receptor, plug domain"/>
    <property type="match status" value="1"/>
</dbReference>
<keyword evidence="6 7" id="KW-0998">Cell outer membrane</keyword>
<evidence type="ECO:0000256" key="4">
    <source>
        <dbReference type="ARBA" id="ARBA00022692"/>
    </source>
</evidence>
<dbReference type="Gene3D" id="2.60.40.1120">
    <property type="entry name" value="Carboxypeptidase-like, regulatory domain"/>
    <property type="match status" value="1"/>
</dbReference>
<dbReference type="InterPro" id="IPR039426">
    <property type="entry name" value="TonB-dep_rcpt-like"/>
</dbReference>
<keyword evidence="3 7" id="KW-1134">Transmembrane beta strand</keyword>
<comment type="caution">
    <text evidence="9">The sequence shown here is derived from an EMBL/GenBank/DDBJ whole genome shotgun (WGS) entry which is preliminary data.</text>
</comment>
<dbReference type="InterPro" id="IPR018247">
    <property type="entry name" value="EF_Hand_1_Ca_BS"/>
</dbReference>
<dbReference type="Pfam" id="PF13715">
    <property type="entry name" value="CarbopepD_reg_2"/>
    <property type="match status" value="1"/>
</dbReference>
<dbReference type="InterPro" id="IPR008969">
    <property type="entry name" value="CarboxyPept-like_regulatory"/>
</dbReference>
<dbReference type="SUPFAM" id="SSF49464">
    <property type="entry name" value="Carboxypeptidase regulatory domain-like"/>
    <property type="match status" value="1"/>
</dbReference>
<dbReference type="InterPro" id="IPR012910">
    <property type="entry name" value="Plug_dom"/>
</dbReference>
<keyword evidence="5 7" id="KW-0472">Membrane</keyword>
<dbReference type="InterPro" id="IPR036942">
    <property type="entry name" value="Beta-barrel_TonB_sf"/>
</dbReference>
<keyword evidence="2 7" id="KW-0813">Transport</keyword>
<feature type="domain" description="TonB-dependent receptor plug" evidence="8">
    <location>
        <begin position="110"/>
        <end position="217"/>
    </location>
</feature>
<dbReference type="InterPro" id="IPR037066">
    <property type="entry name" value="Plug_dom_sf"/>
</dbReference>
<dbReference type="SUPFAM" id="SSF56935">
    <property type="entry name" value="Porins"/>
    <property type="match status" value="1"/>
</dbReference>
<sequence length="1005" mass="109137">MYALWLVCGLSIAQAQQTPIRGRVTDENGAPLPGATITIKNTRISVTADAQGAFSIDPGNHAQPILVITSVGYGSIEVAATPGGTVPVVLQSVTKSLNDVVVVGYGSQRKRDVTGAISSVKSEDIAKRPITQAQGALQGTTPGVVVTQTSGQPGGNPFSVRIRGYNSITGGNDPLYVIDGFIGGNIESLSPEDIDDIEILKDASATAIYGSRASNGVVLITTKKGRPGKARVTFSTWFQNNQVPKELKLMNAYQFAKTVNLQDSMNGSGASFNQTYLDSLQLHPAGTDWQRSLQRKPWVQNYQVGVSGATDQVNYLFSLSYLDQPGLILNQWYKRTTFRSNVGVKVNKKLDLQFNVYGEIPQSHNNSYPGDLLDPFAQAFQWDPISPIKDAGGNWIPSAPYASIQYNPIAQATNQAVDGNSVSVAATGILTWHILKSLTFTSNNTYSLGYNYNQSVFGPNTGNGFIGTDYAQVYSARGRSYQNSNFLTWHQVFGGHSLTVTALYEQANGLSMSTTSKSTNLSTYALGYYNLGLGATQTTSSTYSADALQSYMGRINYAFKDRYMLDATLRDDGSSHLVKKYSLFPSFGAAWNISREAFMQGSVFSDLKIRGGYGVTGNQAVPAYATIPQINVGGIENASAYFYDGTTPTRYTPLGGPVSTNLQWEDDAQADAGLDAGFLHGRLNFTADAYHKKITHLLYQLQAPYYNSGQTYAVNLGSMMNEGLEFGLGGTPVKTRDFSWNGFFTISFNRNKLLNLGGLDNVAVNGIGSPETGLSLLKVGNPMGEFYGYKFLGTWKTTEAQQAAAYGNKPGDSHYQDVNNDGKIDANDLVPIGNGLPKYSFGFSNTLTYKDFDLYFMLQGTHGNQIYSETIAYTWGGVGDQRNPTTVDALNMWTSTNQTNNPTFSKTSSNYINSSRWVYDGSYIKLRNISLTYHIPQSVTGRWKMSSLEVYVSGQNLFCITKFPGYDPEVQNVTGPSTGTAFTAGLENGIIPVPKSYTFGLRAAF</sequence>
<evidence type="ECO:0000256" key="6">
    <source>
        <dbReference type="ARBA" id="ARBA00023237"/>
    </source>
</evidence>
<dbReference type="FunFam" id="2.170.130.10:FF:000008">
    <property type="entry name" value="SusC/RagA family TonB-linked outer membrane protein"/>
    <property type="match status" value="1"/>
</dbReference>
<dbReference type="Proteomes" id="UP000294498">
    <property type="component" value="Unassembled WGS sequence"/>
</dbReference>
<dbReference type="EMBL" id="SODV01000002">
    <property type="protein sequence ID" value="TDW96928.1"/>
    <property type="molecule type" value="Genomic_DNA"/>
</dbReference>
<dbReference type="PROSITE" id="PS52016">
    <property type="entry name" value="TONB_DEPENDENT_REC_3"/>
    <property type="match status" value="1"/>
</dbReference>
<dbReference type="Gene3D" id="2.40.170.20">
    <property type="entry name" value="TonB-dependent receptor, beta-barrel domain"/>
    <property type="match status" value="1"/>
</dbReference>
<dbReference type="GO" id="GO:0009279">
    <property type="term" value="C:cell outer membrane"/>
    <property type="evidence" value="ECO:0007669"/>
    <property type="project" value="UniProtKB-SubCell"/>
</dbReference>
<dbReference type="InterPro" id="IPR023997">
    <property type="entry name" value="TonB-dep_OMP_SusC/RagA_CS"/>
</dbReference>
<comment type="similarity">
    <text evidence="7">Belongs to the TonB-dependent receptor family.</text>
</comment>
<accession>A0A4R8DHK1</accession>
<evidence type="ECO:0000256" key="3">
    <source>
        <dbReference type="ARBA" id="ARBA00022452"/>
    </source>
</evidence>
<dbReference type="NCBIfam" id="TIGR04056">
    <property type="entry name" value="OMP_RagA_SusC"/>
    <property type="match status" value="1"/>
</dbReference>
<dbReference type="AlphaFoldDB" id="A0A4R8DHK1"/>
<evidence type="ECO:0000256" key="2">
    <source>
        <dbReference type="ARBA" id="ARBA00022448"/>
    </source>
</evidence>